<protein>
    <submittedName>
        <fullName evidence="1">Uncharacterized protein</fullName>
    </submittedName>
</protein>
<evidence type="ECO:0000313" key="2">
    <source>
        <dbReference type="Proteomes" id="UP000193061"/>
    </source>
</evidence>
<dbReference type="Proteomes" id="UP000193061">
    <property type="component" value="Unassembled WGS sequence"/>
</dbReference>
<reference evidence="1 2" key="1">
    <citation type="submission" date="2017-03" db="EMBL/GenBank/DDBJ databases">
        <authorList>
            <person name="Afonso C.L."/>
            <person name="Miller P.J."/>
            <person name="Scott M.A."/>
            <person name="Spackman E."/>
            <person name="Goraichik I."/>
            <person name="Dimitrov K.M."/>
            <person name="Suarez D.L."/>
            <person name="Swayne D.E."/>
        </authorList>
    </citation>
    <scope>NUCLEOTIDE SEQUENCE [LARGE SCALE GENOMIC DNA]</scope>
    <source>
        <strain evidence="1 2">CECT 7450</strain>
    </source>
</reference>
<gene>
    <name evidence="1" type="ORF">ROA7450_03360</name>
</gene>
<dbReference type="AlphaFoldDB" id="A0A1X6ZWR5"/>
<proteinExistence type="predicted"/>
<dbReference type="RefSeq" id="WP_085807041.1">
    <property type="nucleotide sequence ID" value="NZ_FWFX01000012.1"/>
</dbReference>
<name>A0A1X6ZWR5_9RHOB</name>
<evidence type="ECO:0000313" key="1">
    <source>
        <dbReference type="EMBL" id="SLN63922.1"/>
    </source>
</evidence>
<accession>A0A1X6ZWR5</accession>
<keyword evidence="2" id="KW-1185">Reference proteome</keyword>
<organism evidence="1 2">
    <name type="scientific">Roseovarius albus</name>
    <dbReference type="NCBI Taxonomy" id="1247867"/>
    <lineage>
        <taxon>Bacteria</taxon>
        <taxon>Pseudomonadati</taxon>
        <taxon>Pseudomonadota</taxon>
        <taxon>Alphaproteobacteria</taxon>
        <taxon>Rhodobacterales</taxon>
        <taxon>Roseobacteraceae</taxon>
        <taxon>Roseovarius</taxon>
    </lineage>
</organism>
<sequence>MNALALETQCQEASFPDRPIDLMDDIHESAWRVRGLTEAISLVREEVPAIYSNTTQSALVTATLHALEAEAATLEGLANTIYDKLSKPTKAPKLQPVTQDPHAGWLAQWHEENARWHKAAQGHDEEHNEPEKEAAEDEKVRLANLIGRTKAQTLEGVLVQIEYWLIDYGDYLWGRETPDVIEAVTLHCVRDGIKGFIKKGDAA</sequence>
<dbReference type="EMBL" id="FWFX01000012">
    <property type="protein sequence ID" value="SLN63922.1"/>
    <property type="molecule type" value="Genomic_DNA"/>
</dbReference>